<evidence type="ECO:0000313" key="2">
    <source>
        <dbReference type="Proteomes" id="UP001457282"/>
    </source>
</evidence>
<reference evidence="1 2" key="1">
    <citation type="journal article" date="2023" name="G3 (Bethesda)">
        <title>A chromosome-length genome assembly and annotation of blackberry (Rubus argutus, cv. 'Hillquist').</title>
        <authorList>
            <person name="Bruna T."/>
            <person name="Aryal R."/>
            <person name="Dudchenko O."/>
            <person name="Sargent D.J."/>
            <person name="Mead D."/>
            <person name="Buti M."/>
            <person name="Cavallini A."/>
            <person name="Hytonen T."/>
            <person name="Andres J."/>
            <person name="Pham M."/>
            <person name="Weisz D."/>
            <person name="Mascagni F."/>
            <person name="Usai G."/>
            <person name="Natali L."/>
            <person name="Bassil N."/>
            <person name="Fernandez G.E."/>
            <person name="Lomsadze A."/>
            <person name="Armour M."/>
            <person name="Olukolu B."/>
            <person name="Poorten T."/>
            <person name="Britton C."/>
            <person name="Davik J."/>
            <person name="Ashrafi H."/>
            <person name="Aiden E.L."/>
            <person name="Borodovsky M."/>
            <person name="Worthington M."/>
        </authorList>
    </citation>
    <scope>NUCLEOTIDE SEQUENCE [LARGE SCALE GENOMIC DNA]</scope>
    <source>
        <strain evidence="1">PI 553951</strain>
    </source>
</reference>
<dbReference type="EMBL" id="JBEDUW010000005">
    <property type="protein sequence ID" value="KAK9927663.1"/>
    <property type="molecule type" value="Genomic_DNA"/>
</dbReference>
<sequence length="70" mass="7914">MVLARTARLCLVPRAMAVDKVLEGHQLPELEMNDWLVFPNMGAYTSSCLQQLQWILARPLSPTSVTEEFP</sequence>
<gene>
    <name evidence="1" type="ORF">M0R45_024835</name>
</gene>
<dbReference type="Proteomes" id="UP001457282">
    <property type="component" value="Unassembled WGS sequence"/>
</dbReference>
<dbReference type="InterPro" id="IPR009006">
    <property type="entry name" value="Ala_racemase/Decarboxylase_C"/>
</dbReference>
<keyword evidence="2" id="KW-1185">Reference proteome</keyword>
<protein>
    <recommendedName>
        <fullName evidence="3">Ornithine decarboxylase</fullName>
    </recommendedName>
</protein>
<proteinExistence type="predicted"/>
<evidence type="ECO:0008006" key="3">
    <source>
        <dbReference type="Google" id="ProtNLM"/>
    </source>
</evidence>
<organism evidence="1 2">
    <name type="scientific">Rubus argutus</name>
    <name type="common">Southern blackberry</name>
    <dbReference type="NCBI Taxonomy" id="59490"/>
    <lineage>
        <taxon>Eukaryota</taxon>
        <taxon>Viridiplantae</taxon>
        <taxon>Streptophyta</taxon>
        <taxon>Embryophyta</taxon>
        <taxon>Tracheophyta</taxon>
        <taxon>Spermatophyta</taxon>
        <taxon>Magnoliopsida</taxon>
        <taxon>eudicotyledons</taxon>
        <taxon>Gunneridae</taxon>
        <taxon>Pentapetalae</taxon>
        <taxon>rosids</taxon>
        <taxon>fabids</taxon>
        <taxon>Rosales</taxon>
        <taxon>Rosaceae</taxon>
        <taxon>Rosoideae</taxon>
        <taxon>Rosoideae incertae sedis</taxon>
        <taxon>Rubus</taxon>
    </lineage>
</organism>
<evidence type="ECO:0000313" key="1">
    <source>
        <dbReference type="EMBL" id="KAK9927663.1"/>
    </source>
</evidence>
<dbReference type="AlphaFoldDB" id="A0AAW1WTX1"/>
<dbReference type="SUPFAM" id="SSF50621">
    <property type="entry name" value="Alanine racemase C-terminal domain-like"/>
    <property type="match status" value="1"/>
</dbReference>
<name>A0AAW1WTX1_RUBAR</name>
<accession>A0AAW1WTX1</accession>
<dbReference type="Gene3D" id="2.40.37.10">
    <property type="entry name" value="Lyase, Ornithine Decarboxylase, Chain A, domain 1"/>
    <property type="match status" value="1"/>
</dbReference>
<comment type="caution">
    <text evidence="1">The sequence shown here is derived from an EMBL/GenBank/DDBJ whole genome shotgun (WGS) entry which is preliminary data.</text>
</comment>
<dbReference type="GO" id="GO:0003824">
    <property type="term" value="F:catalytic activity"/>
    <property type="evidence" value="ECO:0007669"/>
    <property type="project" value="InterPro"/>
</dbReference>